<organism evidence="1 2">
    <name type="scientific">Georgenia halotolerans</name>
    <dbReference type="NCBI Taxonomy" id="3028317"/>
    <lineage>
        <taxon>Bacteria</taxon>
        <taxon>Bacillati</taxon>
        <taxon>Actinomycetota</taxon>
        <taxon>Actinomycetes</taxon>
        <taxon>Micrococcales</taxon>
        <taxon>Bogoriellaceae</taxon>
        <taxon>Georgenia</taxon>
    </lineage>
</organism>
<proteinExistence type="predicted"/>
<name>A0ABT5TSY1_9MICO</name>
<keyword evidence="2" id="KW-1185">Reference proteome</keyword>
<feature type="non-terminal residue" evidence="1">
    <location>
        <position position="111"/>
    </location>
</feature>
<gene>
    <name evidence="1" type="ORF">PU560_01680</name>
</gene>
<reference evidence="1" key="1">
    <citation type="submission" date="2023-02" db="EMBL/GenBank/DDBJ databases">
        <title>Georgenia sp.10Sc9-8, isolated from a soil sample collected from the Taklamakan desert.</title>
        <authorList>
            <person name="Liu S."/>
        </authorList>
    </citation>
    <scope>NUCLEOTIDE SEQUENCE</scope>
    <source>
        <strain evidence="1">10Sc9-8</strain>
    </source>
</reference>
<protein>
    <submittedName>
        <fullName evidence="1">Transposase</fullName>
    </submittedName>
</protein>
<dbReference type="EMBL" id="JARACI010000318">
    <property type="protein sequence ID" value="MDD9205173.1"/>
    <property type="molecule type" value="Genomic_DNA"/>
</dbReference>
<evidence type="ECO:0000313" key="1">
    <source>
        <dbReference type="EMBL" id="MDD9205173.1"/>
    </source>
</evidence>
<comment type="caution">
    <text evidence="1">The sequence shown here is derived from an EMBL/GenBank/DDBJ whole genome shotgun (WGS) entry which is preliminary data.</text>
</comment>
<dbReference type="Proteomes" id="UP001165561">
    <property type="component" value="Unassembled WGS sequence"/>
</dbReference>
<accession>A0ABT5TSY1</accession>
<sequence>MNRAARTSASGGRLLDVASELYGLRPTEFTQARNERARKLRADGDRDLARAVTALRKPSVAAWTVNMIVRHMAERVEDLLELGAQLRAAQDNLDATQLRELNKQRRQLTAA</sequence>
<evidence type="ECO:0000313" key="2">
    <source>
        <dbReference type="Proteomes" id="UP001165561"/>
    </source>
</evidence>